<dbReference type="Proteomes" id="UP000001557">
    <property type="component" value="Chromosome"/>
</dbReference>
<feature type="transmembrane region" description="Helical" evidence="1">
    <location>
        <begin position="41"/>
        <end position="61"/>
    </location>
</feature>
<evidence type="ECO:0000313" key="2">
    <source>
        <dbReference type="EMBL" id="ABN60758.1"/>
    </source>
</evidence>
<feature type="transmembrane region" description="Helical" evidence="1">
    <location>
        <begin position="108"/>
        <end position="129"/>
    </location>
</feature>
<dbReference type="AlphaFoldDB" id="A3D1Z5"/>
<keyword evidence="3" id="KW-1185">Reference proteome</keyword>
<dbReference type="HOGENOM" id="CLU_125921_0_1_6"/>
<dbReference type="EMBL" id="CP000563">
    <property type="protein sequence ID" value="ABN60758.1"/>
    <property type="molecule type" value="Genomic_DNA"/>
</dbReference>
<feature type="transmembrane region" description="Helical" evidence="1">
    <location>
        <begin position="67"/>
        <end position="87"/>
    </location>
</feature>
<dbReference type="STRING" id="325240.Sbal_1240"/>
<keyword evidence="1" id="KW-1133">Transmembrane helix</keyword>
<feature type="transmembrane region" description="Helical" evidence="1">
    <location>
        <begin position="135"/>
        <end position="154"/>
    </location>
</feature>
<reference evidence="2 3" key="1">
    <citation type="submission" date="2007-02" db="EMBL/GenBank/DDBJ databases">
        <title>Complete sequence of chromosome of Shewanella baltica OS155.</title>
        <authorList>
            <consortium name="US DOE Joint Genome Institute"/>
            <person name="Copeland A."/>
            <person name="Lucas S."/>
            <person name="Lapidus A."/>
            <person name="Barry K."/>
            <person name="Detter J.C."/>
            <person name="Glavina del Rio T."/>
            <person name="Hammon N."/>
            <person name="Israni S."/>
            <person name="Dalin E."/>
            <person name="Tice H."/>
            <person name="Pitluck S."/>
            <person name="Sims D.R."/>
            <person name="Brettin T."/>
            <person name="Bruce D."/>
            <person name="Han C."/>
            <person name="Tapia R."/>
            <person name="Brainard J."/>
            <person name="Schmutz J."/>
            <person name="Larimer F."/>
            <person name="Land M."/>
            <person name="Hauser L."/>
            <person name="Kyrpides N."/>
            <person name="Mikhailova N."/>
            <person name="Brettar I."/>
            <person name="Klappenbach J."/>
            <person name="Konstantinidis K."/>
            <person name="Rodrigues J."/>
            <person name="Tiedje J."/>
            <person name="Richardson P."/>
        </authorList>
    </citation>
    <scope>NUCLEOTIDE SEQUENCE [LARGE SCALE GENOMIC DNA]</scope>
    <source>
        <strain evidence="3">OS155 / ATCC BAA-1091</strain>
    </source>
</reference>
<accession>A3D1Z5</accession>
<keyword evidence="1" id="KW-0472">Membrane</keyword>
<gene>
    <name evidence="2" type="ordered locus">Sbal_1240</name>
</gene>
<dbReference type="KEGG" id="sbl:Sbal_1240"/>
<evidence type="ECO:0000256" key="1">
    <source>
        <dbReference type="SAM" id="Phobius"/>
    </source>
</evidence>
<sequence length="174" mass="18959">MQNLTNAIGTIVSHTPMWVFALLAGLIYLGLSQTKNRQLSLGRILLMPAVMTIWSVISLNSSLHSPLALMLWGVSLLLTVGLAWSLLPKTPVSYQAGLYHIKGSWLPLLLILGIFIIKYAVAYTLATQANILENHLFIAITSATYGLLSGIFILRAVRILTGAHHAQINGYSAH</sequence>
<feature type="transmembrane region" description="Helical" evidence="1">
    <location>
        <begin position="6"/>
        <end position="29"/>
    </location>
</feature>
<dbReference type="InterPro" id="IPR046730">
    <property type="entry name" value="DUF6622"/>
</dbReference>
<dbReference type="Pfam" id="PF20327">
    <property type="entry name" value="DUF6622"/>
    <property type="match status" value="1"/>
</dbReference>
<organism evidence="2 3">
    <name type="scientific">Shewanella baltica (strain OS155 / ATCC BAA-1091)</name>
    <dbReference type="NCBI Taxonomy" id="325240"/>
    <lineage>
        <taxon>Bacteria</taxon>
        <taxon>Pseudomonadati</taxon>
        <taxon>Pseudomonadota</taxon>
        <taxon>Gammaproteobacteria</taxon>
        <taxon>Alteromonadales</taxon>
        <taxon>Shewanellaceae</taxon>
        <taxon>Shewanella</taxon>
    </lineage>
</organism>
<name>A3D1Z5_SHEB5</name>
<protein>
    <submittedName>
        <fullName evidence="2">Putative transmembrane protein</fullName>
    </submittedName>
</protein>
<proteinExistence type="predicted"/>
<keyword evidence="1 2" id="KW-0812">Transmembrane</keyword>
<dbReference type="RefSeq" id="WP_011846191.1">
    <property type="nucleotide sequence ID" value="NC_009052.1"/>
</dbReference>
<dbReference type="OrthoDB" id="3034721at2"/>
<evidence type="ECO:0000313" key="3">
    <source>
        <dbReference type="Proteomes" id="UP000001557"/>
    </source>
</evidence>